<dbReference type="EMBL" id="BJWL01000358">
    <property type="protein sequence ID" value="GFS40748.1"/>
    <property type="molecule type" value="Genomic_DNA"/>
</dbReference>
<dbReference type="OrthoDB" id="424012at2759"/>
<evidence type="ECO:0000256" key="1">
    <source>
        <dbReference type="SAM" id="MobiDB-lite"/>
    </source>
</evidence>
<dbReference type="AlphaFoldDB" id="A0A7J0DR61"/>
<protein>
    <submittedName>
        <fullName evidence="2">Uncharacterized protein</fullName>
    </submittedName>
</protein>
<gene>
    <name evidence="2" type="ORF">Acr_00g0070290</name>
</gene>
<proteinExistence type="predicted"/>
<sequence length="626" mass="69293">MASTGEACRASSEANQAFRTSSEANRASSEANRASSELIEPRRRLIGPVEYRRLGRASVVLGARFRRVSSSEAPIRGSEEEAPPPLAIPATKEVLLGESPECEVENAVPSKSGLLTVLEVLKIQMKFWPTLESIFSKLESRWGTFTFPDRTMQPPWLTCDAALLLGSTLSFPVAIRLQGSSRLPGVQEGTPYSLQCSLEGSRGNEFLGTALEGEEGDVERISRTMKVKNCDWTTFCTSDNLGRWLGGRLRRKGESSALPLAKKVKMVHNKKTAKQNVASFQPAGLETKCDLEMEKEKIKEKASTVKDDDLAQGAFQVLAQVLGSGQGILGVICGLEGVLDHAWWFLIIDREFPVRCTSDLRLSITNLLVVACDAILFGRDITQLVPECSALPTKTWVLMIFPRRFTPSTLIPLVLTTMHLLLCWFHVAELSSSSLFDTMVEAPFTAESKRLLLSWAELDELRDKYSITTPDERACSFSPSEVTHLVRHDDFMERGQWECLPFVNGRLPALLSAQREGFGLVPLPGVHSNTFLRILKNDKHLSVAREMTLFSAATLSVSLRTSLIILGDSISSIALIFSGFTSIPVLLTRNPRNFPAETPKAHLARFCIILYLLKTPNVSSRSVMWF</sequence>
<reference evidence="3" key="1">
    <citation type="submission" date="2019-07" db="EMBL/GenBank/DDBJ databases">
        <title>De Novo Assembly of kiwifruit Actinidia rufa.</title>
        <authorList>
            <person name="Sugita-Konishi S."/>
            <person name="Sato K."/>
            <person name="Mori E."/>
            <person name="Abe Y."/>
            <person name="Kisaki G."/>
            <person name="Hamano K."/>
            <person name="Suezawa K."/>
            <person name="Otani M."/>
            <person name="Fukuda T."/>
            <person name="Manabe T."/>
            <person name="Gomi K."/>
            <person name="Tabuchi M."/>
            <person name="Akimitsu K."/>
            <person name="Kataoka I."/>
        </authorList>
    </citation>
    <scope>NUCLEOTIDE SEQUENCE [LARGE SCALE GENOMIC DNA]</scope>
    <source>
        <strain evidence="3">cv. Fuchu</strain>
    </source>
</reference>
<organism evidence="2 3">
    <name type="scientific">Actinidia rufa</name>
    <dbReference type="NCBI Taxonomy" id="165716"/>
    <lineage>
        <taxon>Eukaryota</taxon>
        <taxon>Viridiplantae</taxon>
        <taxon>Streptophyta</taxon>
        <taxon>Embryophyta</taxon>
        <taxon>Tracheophyta</taxon>
        <taxon>Spermatophyta</taxon>
        <taxon>Magnoliopsida</taxon>
        <taxon>eudicotyledons</taxon>
        <taxon>Gunneridae</taxon>
        <taxon>Pentapetalae</taxon>
        <taxon>asterids</taxon>
        <taxon>Ericales</taxon>
        <taxon>Actinidiaceae</taxon>
        <taxon>Actinidia</taxon>
    </lineage>
</organism>
<feature type="compositionally biased region" description="Low complexity" evidence="1">
    <location>
        <begin position="21"/>
        <end position="37"/>
    </location>
</feature>
<dbReference type="Proteomes" id="UP000585474">
    <property type="component" value="Unassembled WGS sequence"/>
</dbReference>
<comment type="caution">
    <text evidence="2">The sequence shown here is derived from an EMBL/GenBank/DDBJ whole genome shotgun (WGS) entry which is preliminary data.</text>
</comment>
<evidence type="ECO:0000313" key="2">
    <source>
        <dbReference type="EMBL" id="GFS40748.1"/>
    </source>
</evidence>
<evidence type="ECO:0000313" key="3">
    <source>
        <dbReference type="Proteomes" id="UP000585474"/>
    </source>
</evidence>
<accession>A0A7J0DR61</accession>
<name>A0A7J0DR61_9ERIC</name>
<keyword evidence="3" id="KW-1185">Reference proteome</keyword>
<feature type="region of interest" description="Disordered" evidence="1">
    <location>
        <begin position="1"/>
        <end position="37"/>
    </location>
</feature>